<feature type="domain" description="XdhC Rossmann" evidence="2">
    <location>
        <begin position="209"/>
        <end position="349"/>
    </location>
</feature>
<dbReference type="Pfam" id="PF02625">
    <property type="entry name" value="XdhC_CoxI"/>
    <property type="match status" value="1"/>
</dbReference>
<dbReference type="InterPro" id="IPR027051">
    <property type="entry name" value="XdhC_Rossmann_dom"/>
</dbReference>
<accession>A0A841EZ76</accession>
<dbReference type="PANTHER" id="PTHR30388:SF6">
    <property type="entry name" value="XANTHINE DEHYDROGENASE SUBUNIT A-RELATED"/>
    <property type="match status" value="1"/>
</dbReference>
<gene>
    <name evidence="3" type="ORF">HNP25_004324</name>
</gene>
<feature type="domain" description="XdhC- CoxI" evidence="1">
    <location>
        <begin position="19"/>
        <end position="81"/>
    </location>
</feature>
<evidence type="ECO:0000259" key="1">
    <source>
        <dbReference type="Pfam" id="PF02625"/>
    </source>
</evidence>
<evidence type="ECO:0000313" key="3">
    <source>
        <dbReference type="EMBL" id="MBB6005650.1"/>
    </source>
</evidence>
<organism evidence="3 4">
    <name type="scientific">Arcicella rosea</name>
    <dbReference type="NCBI Taxonomy" id="502909"/>
    <lineage>
        <taxon>Bacteria</taxon>
        <taxon>Pseudomonadati</taxon>
        <taxon>Bacteroidota</taxon>
        <taxon>Cytophagia</taxon>
        <taxon>Cytophagales</taxon>
        <taxon>Flectobacillaceae</taxon>
        <taxon>Arcicella</taxon>
    </lineage>
</organism>
<dbReference type="Gene3D" id="3.40.50.720">
    <property type="entry name" value="NAD(P)-binding Rossmann-like Domain"/>
    <property type="match status" value="1"/>
</dbReference>
<name>A0A841EZ76_9BACT</name>
<proteinExistence type="predicted"/>
<dbReference type="PANTHER" id="PTHR30388">
    <property type="entry name" value="ALDEHYDE OXIDOREDUCTASE MOLYBDENUM COFACTOR ASSEMBLY PROTEIN"/>
    <property type="match status" value="1"/>
</dbReference>
<evidence type="ECO:0000259" key="2">
    <source>
        <dbReference type="Pfam" id="PF13478"/>
    </source>
</evidence>
<comment type="caution">
    <text evidence="3">The sequence shown here is derived from an EMBL/GenBank/DDBJ whole genome shotgun (WGS) entry which is preliminary data.</text>
</comment>
<dbReference type="AlphaFoldDB" id="A0A841EZ76"/>
<reference evidence="3 4" key="1">
    <citation type="submission" date="2020-08" db="EMBL/GenBank/DDBJ databases">
        <title>Functional genomics of gut bacteria from endangered species of beetles.</title>
        <authorList>
            <person name="Carlos-Shanley C."/>
        </authorList>
    </citation>
    <scope>NUCLEOTIDE SEQUENCE [LARGE SCALE GENOMIC DNA]</scope>
    <source>
        <strain evidence="3 4">S00070</strain>
    </source>
</reference>
<dbReference type="InterPro" id="IPR003777">
    <property type="entry name" value="XdhC_CoxI"/>
</dbReference>
<dbReference type="RefSeq" id="WP_184137657.1">
    <property type="nucleotide sequence ID" value="NZ_JACHKT010000054.1"/>
</dbReference>
<keyword evidence="4" id="KW-1185">Reference proteome</keyword>
<dbReference type="Proteomes" id="UP000524404">
    <property type="component" value="Unassembled WGS sequence"/>
</dbReference>
<dbReference type="InterPro" id="IPR052698">
    <property type="entry name" value="MoCofactor_Util/Proc"/>
</dbReference>
<evidence type="ECO:0000313" key="4">
    <source>
        <dbReference type="Proteomes" id="UP000524404"/>
    </source>
</evidence>
<protein>
    <submittedName>
        <fullName evidence="3">Xanthine/CO dehydrogenase XdhC/CoxF family maturation factor</fullName>
    </submittedName>
</protein>
<dbReference type="EMBL" id="JACHKT010000054">
    <property type="protein sequence ID" value="MBB6005650.1"/>
    <property type="molecule type" value="Genomic_DNA"/>
</dbReference>
<dbReference type="Pfam" id="PF13478">
    <property type="entry name" value="XdhC_C"/>
    <property type="match status" value="1"/>
</dbReference>
<sequence length="370" mass="40866">MKEIKTILEAYQQIDFNTHKAALATVVRVEGSSYRRTGARMLVSDTGEFVGGISGGCLEGDALKRARLAMAQNKATIVTYDTSDDDPYQIGVGLGCNGIIDVLLKPLDNTKPDNPVQILSKCADTRKRNVLLTFTKVKGNQPLVNLGDTFLFNSPEYFTENFPILEILPTLIADIETCLSIGKSQSNTYQTENGEVQIFLEVLLPAIHLVVYGGNYDIYPMVKLAKEIGWKVSVVCNPLKVQKKLFDWADAVIEKEKGTAVNIDEYTVALLMAHDYNTDFNNLQHLLTTEIPYIGLLGPKKRSEKMYKALAEEGKAISELDAARIASPVGLDIGASTPEEIAISIIAEIKTVLSKRSGERLKFRDKPIYE</sequence>